<dbReference type="RefSeq" id="WP_131568028.1">
    <property type="nucleotide sequence ID" value="NZ_JAINFK010000002.1"/>
</dbReference>
<dbReference type="OrthoDB" id="7870562at2"/>
<evidence type="ECO:0000313" key="1">
    <source>
        <dbReference type="EMBL" id="TCD14218.1"/>
    </source>
</evidence>
<dbReference type="Proteomes" id="UP000291301">
    <property type="component" value="Unassembled WGS sequence"/>
</dbReference>
<name>A0A4R0PCN2_9HYPH</name>
<dbReference type="EMBL" id="SJST01000003">
    <property type="protein sequence ID" value="TCD14218.1"/>
    <property type="molecule type" value="Genomic_DNA"/>
</dbReference>
<protein>
    <submittedName>
        <fullName evidence="1">Uncharacterized protein</fullName>
    </submittedName>
</protein>
<evidence type="ECO:0000313" key="2">
    <source>
        <dbReference type="Proteomes" id="UP000291301"/>
    </source>
</evidence>
<keyword evidence="2" id="KW-1185">Reference proteome</keyword>
<accession>A0A4R0PCN2</accession>
<comment type="caution">
    <text evidence="1">The sequence shown here is derived from an EMBL/GenBank/DDBJ whole genome shotgun (WGS) entry which is preliminary data.</text>
</comment>
<proteinExistence type="predicted"/>
<reference evidence="1 2" key="1">
    <citation type="journal article" date="2015" name="Antonie Van Leeuwenhoek">
        <title>Oricola cellulosilytica gen. nov., sp. nov., a cellulose-degrading bacterium of the family Phyllobacteriaceae isolated from surface seashore water, and emended descriptions of Mesorhizobium loti and Phyllobacterium myrsinacearum.</title>
        <authorList>
            <person name="Hameed A."/>
            <person name="Shahina M."/>
            <person name="Lai W.A."/>
            <person name="Lin S.Y."/>
            <person name="Young L.S."/>
            <person name="Liu Y.C."/>
            <person name="Hsu Y.H."/>
            <person name="Young C.C."/>
        </authorList>
    </citation>
    <scope>NUCLEOTIDE SEQUENCE [LARGE SCALE GENOMIC DNA]</scope>
    <source>
        <strain evidence="1 2">KCTC 52183</strain>
    </source>
</reference>
<organism evidence="1 2">
    <name type="scientific">Oricola cellulosilytica</name>
    <dbReference type="NCBI Taxonomy" id="1429082"/>
    <lineage>
        <taxon>Bacteria</taxon>
        <taxon>Pseudomonadati</taxon>
        <taxon>Pseudomonadota</taxon>
        <taxon>Alphaproteobacteria</taxon>
        <taxon>Hyphomicrobiales</taxon>
        <taxon>Ahrensiaceae</taxon>
        <taxon>Oricola</taxon>
    </lineage>
</organism>
<gene>
    <name evidence="1" type="ORF">E0D97_09045</name>
</gene>
<sequence>MKSAEITTILGPVDEALATAIVQTGATPGELASAWAWINNDEALINDGRELPSGRIAQLIDLLSPEQDDG</sequence>
<dbReference type="AlphaFoldDB" id="A0A4R0PCN2"/>